<dbReference type="CDD" id="cd04476">
    <property type="entry name" value="RPA1_DBD_C"/>
    <property type="match status" value="1"/>
</dbReference>
<dbReference type="InterPro" id="IPR003871">
    <property type="entry name" value="RFA1B/D_OB_1st"/>
</dbReference>
<dbReference type="CDD" id="cd04481">
    <property type="entry name" value="RPA1_DBD_B_like"/>
    <property type="match status" value="1"/>
</dbReference>
<keyword evidence="9" id="KW-1185">Reference proteome</keyword>
<dbReference type="OMA" id="NCGRITF"/>
<evidence type="ECO:0000259" key="6">
    <source>
        <dbReference type="Pfam" id="PF02721"/>
    </source>
</evidence>
<keyword evidence="4" id="KW-0862">Zinc</keyword>
<dbReference type="CDD" id="cd04480">
    <property type="entry name" value="RPA1_DBD_A_like"/>
    <property type="match status" value="1"/>
</dbReference>
<evidence type="ECO:0000313" key="9">
    <source>
        <dbReference type="Proteomes" id="UP000030689"/>
    </source>
</evidence>
<feature type="domain" description="Replication factor A C-terminal" evidence="7">
    <location>
        <begin position="276"/>
        <end position="408"/>
    </location>
</feature>
<reference evidence="8 9" key="1">
    <citation type="journal article" date="2013" name="Front. Plant Sci.">
        <title>The Reference Genome of the Halophytic Plant Eutrema salsugineum.</title>
        <authorList>
            <person name="Yang R."/>
            <person name="Jarvis D.E."/>
            <person name="Chen H."/>
            <person name="Beilstein M.A."/>
            <person name="Grimwood J."/>
            <person name="Jenkins J."/>
            <person name="Shu S."/>
            <person name="Prochnik S."/>
            <person name="Xin M."/>
            <person name="Ma C."/>
            <person name="Schmutz J."/>
            <person name="Wing R.A."/>
            <person name="Mitchell-Olds T."/>
            <person name="Schumaker K.S."/>
            <person name="Wang X."/>
        </authorList>
    </citation>
    <scope>NUCLEOTIDE SEQUENCE [LARGE SCALE GENOMIC DNA]</scope>
</reference>
<feature type="non-terminal residue" evidence="8">
    <location>
        <position position="1"/>
    </location>
</feature>
<dbReference type="Pfam" id="PF02721">
    <property type="entry name" value="DUF223"/>
    <property type="match status" value="1"/>
</dbReference>
<dbReference type="STRING" id="72664.V4JWG4"/>
<dbReference type="PANTHER" id="PTHR47165">
    <property type="entry name" value="OS03G0429900 PROTEIN"/>
    <property type="match status" value="1"/>
</dbReference>
<dbReference type="KEGG" id="eus:EUTSA_v10023889mg"/>
<comment type="similarity">
    <text evidence="1">Belongs to the replication factor A protein 1 family.</text>
</comment>
<dbReference type="eggNOG" id="KOG0851">
    <property type="taxonomic scope" value="Eukaryota"/>
</dbReference>
<evidence type="ECO:0000313" key="8">
    <source>
        <dbReference type="EMBL" id="ESQ29790.1"/>
    </source>
</evidence>
<dbReference type="InterPro" id="IPR047192">
    <property type="entry name" value="Euk_RPA1_DBD_C"/>
</dbReference>
<proteinExistence type="inferred from homology"/>
<sequence length="520" mass="59441">VQVKVLHTWKQYQTKSGESLEIILADEMGTQIHATVKKNLLHRFERMMVVGEWKFIENFSLNQASGHYRTTRHQFKMSFISSTVVSKSSNRSDSLFFDFSEFVTILDDVPIRVFRLVSVIGQVESVYELQTISVMNKDTTKLEFALRNANDERLPCTLWGKFGEEVWSACRSSGERSVILVICFGKINVFKGDRRITSSCQTTKVLIHLNDPDAIVFKNSLPENCGRITFLSSKPQQWVSYGGEIHFDQFPMVTISELQDSLEVGKCKIMFTIYAVDTDWSWFYLVCTRYGKKVYKIPKKEDQKMTKKNKTLYSCETCDAKVLFVSARYKLHLCVMDDTSKIKCFLYDRNAQDILNQKVDEILKGNFDEIQESDVLPDALQNLIGKTFQFLICVEKENLYGGSNTYKVGKVWKGNDVLSVDEVNESEDMGDQSLLLPGNKNKQKALLSGWSSQVNNSGSSSTNSFTQKSDIVDNHFENKIKVHSLFPQILVDRTNNESLTRMHNQFSPTLCDGLENCKSS</sequence>
<name>V4JWG4_EUTSA</name>
<dbReference type="Gramene" id="ESQ29790">
    <property type="protein sequence ID" value="ESQ29790"/>
    <property type="gene ID" value="EUTSA_v10023889mg"/>
</dbReference>
<keyword evidence="3" id="KW-0863">Zinc-finger</keyword>
<dbReference type="InterPro" id="IPR012340">
    <property type="entry name" value="NA-bd_OB-fold"/>
</dbReference>
<dbReference type="SUPFAM" id="SSF50249">
    <property type="entry name" value="Nucleic acid-binding proteins"/>
    <property type="match status" value="3"/>
</dbReference>
<dbReference type="Gene3D" id="2.40.50.140">
    <property type="entry name" value="Nucleic acid-binding proteins"/>
    <property type="match status" value="3"/>
</dbReference>
<dbReference type="GO" id="GO:0008270">
    <property type="term" value="F:zinc ion binding"/>
    <property type="evidence" value="ECO:0007669"/>
    <property type="project" value="UniProtKB-KW"/>
</dbReference>
<evidence type="ECO:0000259" key="7">
    <source>
        <dbReference type="Pfam" id="PF08646"/>
    </source>
</evidence>
<evidence type="ECO:0000256" key="3">
    <source>
        <dbReference type="ARBA" id="ARBA00022771"/>
    </source>
</evidence>
<dbReference type="PANTHER" id="PTHR47165:SF4">
    <property type="entry name" value="OS03G0429900 PROTEIN"/>
    <property type="match status" value="1"/>
</dbReference>
<dbReference type="InterPro" id="IPR013955">
    <property type="entry name" value="Rep_factor-A_C"/>
</dbReference>
<keyword evidence="2" id="KW-0479">Metal-binding</keyword>
<keyword evidence="5" id="KW-0238">DNA-binding</keyword>
<feature type="domain" description="Replication protein A 70 kDa DNA-binding subunit B/D first OB fold" evidence="6">
    <location>
        <begin position="1"/>
        <end position="88"/>
    </location>
</feature>
<gene>
    <name evidence="8" type="ORF">EUTSA_v10023889mg</name>
</gene>
<dbReference type="EMBL" id="KI517881">
    <property type="protein sequence ID" value="ESQ29790.1"/>
    <property type="molecule type" value="Genomic_DNA"/>
</dbReference>
<evidence type="ECO:0000256" key="4">
    <source>
        <dbReference type="ARBA" id="ARBA00022833"/>
    </source>
</evidence>
<evidence type="ECO:0000256" key="2">
    <source>
        <dbReference type="ARBA" id="ARBA00022723"/>
    </source>
</evidence>
<evidence type="ECO:0008006" key="10">
    <source>
        <dbReference type="Google" id="ProtNLM"/>
    </source>
</evidence>
<accession>V4JWG4</accession>
<evidence type="ECO:0000256" key="1">
    <source>
        <dbReference type="ARBA" id="ARBA00005690"/>
    </source>
</evidence>
<dbReference type="Proteomes" id="UP000030689">
    <property type="component" value="Unassembled WGS sequence"/>
</dbReference>
<dbReference type="AlphaFoldDB" id="V4JWG4"/>
<organism evidence="8 9">
    <name type="scientific">Eutrema salsugineum</name>
    <name type="common">Saltwater cress</name>
    <name type="synonym">Sisymbrium salsugineum</name>
    <dbReference type="NCBI Taxonomy" id="72664"/>
    <lineage>
        <taxon>Eukaryota</taxon>
        <taxon>Viridiplantae</taxon>
        <taxon>Streptophyta</taxon>
        <taxon>Embryophyta</taxon>
        <taxon>Tracheophyta</taxon>
        <taxon>Spermatophyta</taxon>
        <taxon>Magnoliopsida</taxon>
        <taxon>eudicotyledons</taxon>
        <taxon>Gunneridae</taxon>
        <taxon>Pentapetalae</taxon>
        <taxon>rosids</taxon>
        <taxon>malvids</taxon>
        <taxon>Brassicales</taxon>
        <taxon>Brassicaceae</taxon>
        <taxon>Eutremeae</taxon>
        <taxon>Eutrema</taxon>
    </lineage>
</organism>
<protein>
    <recommendedName>
        <fullName evidence="10">DUF223 domain-containing protein</fullName>
    </recommendedName>
</protein>
<dbReference type="Pfam" id="PF08646">
    <property type="entry name" value="Rep_fac-A_C"/>
    <property type="match status" value="1"/>
</dbReference>
<dbReference type="GO" id="GO:0003677">
    <property type="term" value="F:DNA binding"/>
    <property type="evidence" value="ECO:0007669"/>
    <property type="project" value="UniProtKB-KW"/>
</dbReference>
<evidence type="ECO:0000256" key="5">
    <source>
        <dbReference type="ARBA" id="ARBA00023125"/>
    </source>
</evidence>